<evidence type="ECO:0000313" key="7">
    <source>
        <dbReference type="EMBL" id="KTF04477.1"/>
    </source>
</evidence>
<dbReference type="PANTHER" id="PTHR43077:SF11">
    <property type="entry name" value="TRANSPORT PERMEASE YVFS-RELATED"/>
    <property type="match status" value="1"/>
</dbReference>
<keyword evidence="8" id="KW-1185">Reference proteome</keyword>
<reference evidence="7 8" key="1">
    <citation type="submission" date="2015-11" db="EMBL/GenBank/DDBJ databases">
        <title>Draft Genome Sequence of the Type Strain Trueperella bernardiae LCDC 89-0504T, Isolated from Blood Culture.</title>
        <authorList>
            <person name="Bernier A.-M."/>
            <person name="Bernard K."/>
        </authorList>
    </citation>
    <scope>NUCLEOTIDE SEQUENCE [LARGE SCALE GENOMIC DNA]</scope>
    <source>
        <strain evidence="7 8">LCDC 89-0504</strain>
    </source>
</reference>
<dbReference type="InterPro" id="IPR051328">
    <property type="entry name" value="T7SS_ABC-Transporter"/>
</dbReference>
<evidence type="ECO:0000256" key="5">
    <source>
        <dbReference type="SAM" id="Phobius"/>
    </source>
</evidence>
<dbReference type="PATRIC" id="fig|59561.3.peg.452"/>
<comment type="caution">
    <text evidence="7">The sequence shown here is derived from an EMBL/GenBank/DDBJ whole genome shotgun (WGS) entry which is preliminary data.</text>
</comment>
<evidence type="ECO:0000259" key="6">
    <source>
        <dbReference type="Pfam" id="PF01061"/>
    </source>
</evidence>
<feature type="transmembrane region" description="Helical" evidence="5">
    <location>
        <begin position="14"/>
        <end position="33"/>
    </location>
</feature>
<gene>
    <name evidence="7" type="ORF">AQZ59_00458</name>
</gene>
<organism evidence="7 8">
    <name type="scientific">Trueperella bernardiae</name>
    <dbReference type="NCBI Taxonomy" id="59561"/>
    <lineage>
        <taxon>Bacteria</taxon>
        <taxon>Bacillati</taxon>
        <taxon>Actinomycetota</taxon>
        <taxon>Actinomycetes</taxon>
        <taxon>Actinomycetales</taxon>
        <taxon>Actinomycetaceae</taxon>
        <taxon>Trueperella</taxon>
    </lineage>
</organism>
<name>A0A0W1KLD0_9ACTO</name>
<dbReference type="PANTHER" id="PTHR43077">
    <property type="entry name" value="TRANSPORT PERMEASE YVFS-RELATED"/>
    <property type="match status" value="1"/>
</dbReference>
<dbReference type="STRING" id="59561.AQZ59_00458"/>
<feature type="transmembrane region" description="Helical" evidence="5">
    <location>
        <begin position="126"/>
        <end position="147"/>
    </location>
</feature>
<dbReference type="AlphaFoldDB" id="A0A0W1KLD0"/>
<comment type="subcellular location">
    <subcellularLocation>
        <location evidence="1">Membrane</location>
        <topology evidence="1">Multi-pass membrane protein</topology>
    </subcellularLocation>
</comment>
<dbReference type="GO" id="GO:0140359">
    <property type="term" value="F:ABC-type transporter activity"/>
    <property type="evidence" value="ECO:0007669"/>
    <property type="project" value="InterPro"/>
</dbReference>
<keyword evidence="4 5" id="KW-0472">Membrane</keyword>
<evidence type="ECO:0000256" key="4">
    <source>
        <dbReference type="ARBA" id="ARBA00023136"/>
    </source>
</evidence>
<keyword evidence="3 5" id="KW-1133">Transmembrane helix</keyword>
<evidence type="ECO:0000313" key="8">
    <source>
        <dbReference type="Proteomes" id="UP000054404"/>
    </source>
</evidence>
<dbReference type="RefSeq" id="WP_062612782.1">
    <property type="nucleotide sequence ID" value="NZ_LNIZ01000002.1"/>
</dbReference>
<evidence type="ECO:0000256" key="2">
    <source>
        <dbReference type="ARBA" id="ARBA00022692"/>
    </source>
</evidence>
<dbReference type="GO" id="GO:0016020">
    <property type="term" value="C:membrane"/>
    <property type="evidence" value="ECO:0007669"/>
    <property type="project" value="UniProtKB-SubCell"/>
</dbReference>
<evidence type="ECO:0000256" key="3">
    <source>
        <dbReference type="ARBA" id="ARBA00022989"/>
    </source>
</evidence>
<feature type="transmembrane region" description="Helical" evidence="5">
    <location>
        <begin position="218"/>
        <end position="240"/>
    </location>
</feature>
<evidence type="ECO:0000256" key="1">
    <source>
        <dbReference type="ARBA" id="ARBA00004141"/>
    </source>
</evidence>
<feature type="transmembrane region" description="Helical" evidence="5">
    <location>
        <begin position="45"/>
        <end position="71"/>
    </location>
</feature>
<proteinExistence type="predicted"/>
<sequence length="247" mass="26016">MIAIDLKRMLRDPGVLFIIGVPVLMYLIFGAAQSYGQESAANGNLAMAIMVGMAAYGAVAATASLASQAGVEKLQGWGRQISLTPLTAGRYALNKSLTAAAFALITVAIIYAVAAPTGAKGTAWAWVGSFLIVAVGALPFALVGLALSHVMRSQSATSVVNALVLLFAFAGNLFVPLSGKLLEASRFTPMWGYITLARWPVAEGMWTTGQGEAYTDELWQALVSFGVWTAVFIGLAALALRRRGERQ</sequence>
<dbReference type="InterPro" id="IPR013525">
    <property type="entry name" value="ABC2_TM"/>
</dbReference>
<dbReference type="EMBL" id="LNIZ01000002">
    <property type="protein sequence ID" value="KTF04477.1"/>
    <property type="molecule type" value="Genomic_DNA"/>
</dbReference>
<feature type="transmembrane region" description="Helical" evidence="5">
    <location>
        <begin position="159"/>
        <end position="177"/>
    </location>
</feature>
<protein>
    <submittedName>
        <fullName evidence="7">ABC-2 family transporter protein</fullName>
    </submittedName>
</protein>
<keyword evidence="2 5" id="KW-0812">Transmembrane</keyword>
<dbReference type="Pfam" id="PF01061">
    <property type="entry name" value="ABC2_membrane"/>
    <property type="match status" value="1"/>
</dbReference>
<accession>A0A0W1KLD0</accession>
<dbReference type="OrthoDB" id="63188at2"/>
<feature type="transmembrane region" description="Helical" evidence="5">
    <location>
        <begin position="92"/>
        <end position="114"/>
    </location>
</feature>
<dbReference type="Proteomes" id="UP000054404">
    <property type="component" value="Unassembled WGS sequence"/>
</dbReference>
<feature type="domain" description="ABC-2 type transporter transmembrane" evidence="6">
    <location>
        <begin position="5"/>
        <end position="178"/>
    </location>
</feature>